<evidence type="ECO:0000256" key="2">
    <source>
        <dbReference type="ARBA" id="ARBA00018672"/>
    </source>
</evidence>
<feature type="domain" description="Response regulatory" evidence="12">
    <location>
        <begin position="2"/>
        <end position="119"/>
    </location>
</feature>
<dbReference type="InterPro" id="IPR009057">
    <property type="entry name" value="Homeodomain-like_sf"/>
</dbReference>
<evidence type="ECO:0000256" key="3">
    <source>
        <dbReference type="ARBA" id="ARBA00022490"/>
    </source>
</evidence>
<dbReference type="InterPro" id="IPR018060">
    <property type="entry name" value="HTH_AraC"/>
</dbReference>
<comment type="subcellular location">
    <subcellularLocation>
        <location evidence="1">Cytoplasm</location>
    </subcellularLocation>
</comment>
<dbReference type="Proteomes" id="UP000005384">
    <property type="component" value="Unassembled WGS sequence"/>
</dbReference>
<organism evidence="13 14">
    <name type="scientific">Hungatella hathewayi WAL-18680</name>
    <dbReference type="NCBI Taxonomy" id="742737"/>
    <lineage>
        <taxon>Bacteria</taxon>
        <taxon>Bacillati</taxon>
        <taxon>Bacillota</taxon>
        <taxon>Clostridia</taxon>
        <taxon>Lachnospirales</taxon>
        <taxon>Lachnospiraceae</taxon>
        <taxon>Hungatella</taxon>
    </lineage>
</organism>
<proteinExistence type="predicted"/>
<dbReference type="GO" id="GO:0005737">
    <property type="term" value="C:cytoplasm"/>
    <property type="evidence" value="ECO:0007669"/>
    <property type="project" value="UniProtKB-SubCell"/>
</dbReference>
<dbReference type="GO" id="GO:0003700">
    <property type="term" value="F:DNA-binding transcription factor activity"/>
    <property type="evidence" value="ECO:0007669"/>
    <property type="project" value="InterPro"/>
</dbReference>
<feature type="modified residue" description="4-aspartylphosphate" evidence="10">
    <location>
        <position position="54"/>
    </location>
</feature>
<dbReference type="PROSITE" id="PS50110">
    <property type="entry name" value="RESPONSE_REGULATORY"/>
    <property type="match status" value="1"/>
</dbReference>
<feature type="domain" description="HTH araC/xylS-type" evidence="11">
    <location>
        <begin position="401"/>
        <end position="499"/>
    </location>
</feature>
<evidence type="ECO:0000256" key="5">
    <source>
        <dbReference type="ARBA" id="ARBA00023012"/>
    </source>
</evidence>
<keyword evidence="8" id="KW-0804">Transcription</keyword>
<accession>G5ILJ9</accession>
<evidence type="ECO:0000256" key="8">
    <source>
        <dbReference type="ARBA" id="ARBA00023163"/>
    </source>
</evidence>
<keyword evidence="6" id="KW-0805">Transcription regulation</keyword>
<dbReference type="AlphaFoldDB" id="G5ILJ9"/>
<dbReference type="Pfam" id="PF12833">
    <property type="entry name" value="HTH_18"/>
    <property type="match status" value="1"/>
</dbReference>
<dbReference type="PATRIC" id="fig|742737.3.peg.4361"/>
<dbReference type="InterPro" id="IPR018062">
    <property type="entry name" value="HTH_AraC-typ_CS"/>
</dbReference>
<dbReference type="CDD" id="cd17536">
    <property type="entry name" value="REC_YesN-like"/>
    <property type="match status" value="1"/>
</dbReference>
<evidence type="ECO:0000313" key="14">
    <source>
        <dbReference type="Proteomes" id="UP000005384"/>
    </source>
</evidence>
<evidence type="ECO:0000259" key="11">
    <source>
        <dbReference type="PROSITE" id="PS01124"/>
    </source>
</evidence>
<dbReference type="GO" id="GO:0000160">
    <property type="term" value="P:phosphorelay signal transduction system"/>
    <property type="evidence" value="ECO:0007669"/>
    <property type="project" value="UniProtKB-KW"/>
</dbReference>
<evidence type="ECO:0000256" key="9">
    <source>
        <dbReference type="ARBA" id="ARBA00024867"/>
    </source>
</evidence>
<evidence type="ECO:0000256" key="1">
    <source>
        <dbReference type="ARBA" id="ARBA00004496"/>
    </source>
</evidence>
<keyword evidence="4 10" id="KW-0597">Phosphoprotein</keyword>
<dbReference type="SMART" id="SM00342">
    <property type="entry name" value="HTH_ARAC"/>
    <property type="match status" value="1"/>
</dbReference>
<evidence type="ECO:0000259" key="12">
    <source>
        <dbReference type="PROSITE" id="PS50110"/>
    </source>
</evidence>
<keyword evidence="5" id="KW-0902">Two-component regulatory system</keyword>
<dbReference type="PANTHER" id="PTHR42713:SF3">
    <property type="entry name" value="TRANSCRIPTIONAL REGULATORY PROTEIN HPTR"/>
    <property type="match status" value="1"/>
</dbReference>
<name>G5ILJ9_9FIRM</name>
<keyword evidence="7" id="KW-0238">DNA-binding</keyword>
<dbReference type="SUPFAM" id="SSF52172">
    <property type="entry name" value="CheY-like"/>
    <property type="match status" value="1"/>
</dbReference>
<dbReference type="EMBL" id="ADLN01000120">
    <property type="protein sequence ID" value="EHI57268.1"/>
    <property type="molecule type" value="Genomic_DNA"/>
</dbReference>
<protein>
    <recommendedName>
        <fullName evidence="2">Stage 0 sporulation protein A homolog</fullName>
    </recommendedName>
</protein>
<dbReference type="PANTHER" id="PTHR42713">
    <property type="entry name" value="HISTIDINE KINASE-RELATED"/>
    <property type="match status" value="1"/>
</dbReference>
<evidence type="ECO:0000256" key="7">
    <source>
        <dbReference type="ARBA" id="ARBA00023125"/>
    </source>
</evidence>
<evidence type="ECO:0000256" key="4">
    <source>
        <dbReference type="ARBA" id="ARBA00022553"/>
    </source>
</evidence>
<keyword evidence="3" id="KW-0963">Cytoplasm</keyword>
<dbReference type="Gene3D" id="1.10.10.60">
    <property type="entry name" value="Homeodomain-like"/>
    <property type="match status" value="2"/>
</dbReference>
<sequence length="499" mass="56284">MNVLLVDDEPLVIQDIAASIHWSSIGVRHVLLAYSASQAMEKFEEYDIGLIICDVEMPHINGLQLLAWVKEHSPNTRSIILTCHPLFDYAKEAIHLNCIDYILKPIDTDALEELLKKSVGELLRTSPLRTQEVFWKNCAEGAYPDASSLPAVAKQYGISSETAAYVTVSIYFTNLEKRCLDDSGMYQSLLTAVSGSFSDTEFHHLFFLDNTHTIFGIFSAAPEELAPLAASICHRLEAQRYFMPWCITALIQESTDIPTAVRSFSLLRSIARQSGTSRIRIISRGTGASKTRLLLPDSPYPKLDEEVLLQAIRQQLSSISPEPTRHQETLIALRRELEDWFFTVLACQDISPAEAMPQQKIHALRGNAITGSEAFLTWAQQLLAQLNHELRQYQQSRLTVNKARNYIDHNLQLNLSRKEVASQVFLNADYLDRCFRNELGLSISQYVLQQKLELAKDLLLHTSKSISDIAAAVGYGNLSSFSYMFKHETGETPLSFRRK</sequence>
<comment type="function">
    <text evidence="9">May play the central regulatory role in sporulation. It may be an element of the effector pathway responsible for the activation of sporulation genes in response to nutritional stress. Spo0A may act in concert with spo0H (a sigma factor) to control the expression of some genes that are critical to the sporulation process.</text>
</comment>
<evidence type="ECO:0000256" key="10">
    <source>
        <dbReference type="PROSITE-ProRule" id="PRU00169"/>
    </source>
</evidence>
<dbReference type="PROSITE" id="PS01124">
    <property type="entry name" value="HTH_ARAC_FAMILY_2"/>
    <property type="match status" value="1"/>
</dbReference>
<reference evidence="13 14" key="1">
    <citation type="submission" date="2011-08" db="EMBL/GenBank/DDBJ databases">
        <title>The Genome Sequence of Clostridium hathewayi WAL-18680.</title>
        <authorList>
            <consortium name="The Broad Institute Genome Sequencing Platform"/>
            <person name="Earl A."/>
            <person name="Ward D."/>
            <person name="Feldgarden M."/>
            <person name="Gevers D."/>
            <person name="Finegold S.M."/>
            <person name="Summanen P.H."/>
            <person name="Molitoris D.R."/>
            <person name="Song M."/>
            <person name="Daigneault M."/>
            <person name="Allen-Vercoe E."/>
            <person name="Young S.K."/>
            <person name="Zeng Q."/>
            <person name="Gargeya S."/>
            <person name="Fitzgerald M."/>
            <person name="Haas B."/>
            <person name="Abouelleil A."/>
            <person name="Alvarado L."/>
            <person name="Arachchi H.M."/>
            <person name="Berlin A."/>
            <person name="Brown A."/>
            <person name="Chapman S.B."/>
            <person name="Chen Z."/>
            <person name="Dunbar C."/>
            <person name="Freedman E."/>
            <person name="Gearin G."/>
            <person name="Gellesch M."/>
            <person name="Goldberg J."/>
            <person name="Griggs A."/>
            <person name="Gujja S."/>
            <person name="Heiman D."/>
            <person name="Howarth C."/>
            <person name="Larson L."/>
            <person name="Lui A."/>
            <person name="MacDonald P.J.P."/>
            <person name="Montmayeur A."/>
            <person name="Murphy C."/>
            <person name="Neiman D."/>
            <person name="Pearson M."/>
            <person name="Priest M."/>
            <person name="Roberts A."/>
            <person name="Saif S."/>
            <person name="Shea T."/>
            <person name="Shenoy N."/>
            <person name="Sisk P."/>
            <person name="Stolte C."/>
            <person name="Sykes S."/>
            <person name="Wortman J."/>
            <person name="Nusbaum C."/>
            <person name="Birren B."/>
        </authorList>
    </citation>
    <scope>NUCLEOTIDE SEQUENCE [LARGE SCALE GENOMIC DNA]</scope>
    <source>
        <strain evidence="13 14">WAL-18680</strain>
    </source>
</reference>
<dbReference type="InterPro" id="IPR001789">
    <property type="entry name" value="Sig_transdc_resp-reg_receiver"/>
</dbReference>
<dbReference type="InterPro" id="IPR051552">
    <property type="entry name" value="HptR"/>
</dbReference>
<gene>
    <name evidence="13" type="ORF">HMPREF9473_04377</name>
</gene>
<dbReference type="PROSITE" id="PS00041">
    <property type="entry name" value="HTH_ARAC_FAMILY_1"/>
    <property type="match status" value="1"/>
</dbReference>
<dbReference type="GO" id="GO:0043565">
    <property type="term" value="F:sequence-specific DNA binding"/>
    <property type="evidence" value="ECO:0007669"/>
    <property type="project" value="InterPro"/>
</dbReference>
<keyword evidence="14" id="KW-1185">Reference proteome</keyword>
<dbReference type="SUPFAM" id="SSF46689">
    <property type="entry name" value="Homeodomain-like"/>
    <property type="match status" value="2"/>
</dbReference>
<comment type="caution">
    <text evidence="13">The sequence shown here is derived from an EMBL/GenBank/DDBJ whole genome shotgun (WGS) entry which is preliminary data.</text>
</comment>
<dbReference type="Pfam" id="PF00072">
    <property type="entry name" value="Response_reg"/>
    <property type="match status" value="1"/>
</dbReference>
<evidence type="ECO:0000256" key="6">
    <source>
        <dbReference type="ARBA" id="ARBA00023015"/>
    </source>
</evidence>
<dbReference type="SMART" id="SM00448">
    <property type="entry name" value="REC"/>
    <property type="match status" value="1"/>
</dbReference>
<dbReference type="Gene3D" id="3.40.50.2300">
    <property type="match status" value="1"/>
</dbReference>
<dbReference type="HOGENOM" id="CLU_000445_5_0_9"/>
<dbReference type="RefSeq" id="WP_006782365.1">
    <property type="nucleotide sequence ID" value="NZ_CP040506.1"/>
</dbReference>
<dbReference type="OrthoDB" id="1974963at2"/>
<dbReference type="InterPro" id="IPR011006">
    <property type="entry name" value="CheY-like_superfamily"/>
</dbReference>
<evidence type="ECO:0000313" key="13">
    <source>
        <dbReference type="EMBL" id="EHI57268.1"/>
    </source>
</evidence>